<dbReference type="OrthoDB" id="8951911at2759"/>
<evidence type="ECO:0000313" key="4">
    <source>
        <dbReference type="RefSeq" id="XP_026145256.1"/>
    </source>
</evidence>
<reference evidence="4" key="1">
    <citation type="submission" date="2025-08" db="UniProtKB">
        <authorList>
            <consortium name="RefSeq"/>
        </authorList>
    </citation>
    <scope>IDENTIFICATION</scope>
    <source>
        <strain evidence="4">Wakin</strain>
        <tissue evidence="4">Muscle</tissue>
    </source>
</reference>
<sequence length="436" mass="49858">MDRRNNVRGRVRMRGGRRGGGQERGGGGGQGRGGGGGGGGGGGRRGRGRGQERGGGGGQRGRGRQRVEISDEIRATVIDHVLFHGLTMREAGLRVQPNLSRFSVSTIVRTFREENRIARLPHAGGRTLIFTREQEAVIVGMVLQDNLIRLREIQERVIQDNTHFQGIDSVSISTIDRVLHRNRMRMKQVYRVPFERNSPRVKELRAQYVQTIFDLESLDRPHEFIFVDEAGFNLTKRRRRGRNMIGQRAIVEVPGQRGGNVTICAAISNHGVLHHHVTLGPYNTQLLLRFVANLRDILFEQQVQEQQGQELNDNPIPTYVIVWDNVSFHRAAQVREWFNINGQFMNLYLPPYSPFLNPIEEFFSSWRWKVYDRQPYTRVNLLQAMDLACGDIGEESCQGWIRHTRGFFPRCLRRDNIACDVDEVLWPDPAQRQEAH</sequence>
<dbReference type="InterPro" id="IPR036397">
    <property type="entry name" value="RNaseH_sf"/>
</dbReference>
<feature type="compositionally biased region" description="Basic residues" evidence="1">
    <location>
        <begin position="1"/>
        <end position="17"/>
    </location>
</feature>
<feature type="region of interest" description="Disordered" evidence="1">
    <location>
        <begin position="1"/>
        <end position="68"/>
    </location>
</feature>
<evidence type="ECO:0000259" key="2">
    <source>
        <dbReference type="Pfam" id="PF13358"/>
    </source>
</evidence>
<protein>
    <submittedName>
        <fullName evidence="4">Uncharacterized protein LOC113119805</fullName>
    </submittedName>
</protein>
<evidence type="ECO:0000256" key="1">
    <source>
        <dbReference type="SAM" id="MobiDB-lite"/>
    </source>
</evidence>
<dbReference type="Gene3D" id="3.30.420.10">
    <property type="entry name" value="Ribonuclease H-like superfamily/Ribonuclease H"/>
    <property type="match status" value="1"/>
</dbReference>
<dbReference type="NCBIfam" id="NF033545">
    <property type="entry name" value="transpos_IS630"/>
    <property type="match status" value="1"/>
</dbReference>
<dbReference type="SUPFAM" id="SSF46689">
    <property type="entry name" value="Homeodomain-like"/>
    <property type="match status" value="1"/>
</dbReference>
<accession>A0A6P6RIG9</accession>
<dbReference type="InterPro" id="IPR038717">
    <property type="entry name" value="Tc1-like_DDE_dom"/>
</dbReference>
<name>A0A6P6RIG9_CARAU</name>
<proteinExistence type="predicted"/>
<dbReference type="AlphaFoldDB" id="A0A6P6RIG9"/>
<dbReference type="PANTHER" id="PTHR46564">
    <property type="entry name" value="TRANSPOSASE"/>
    <property type="match status" value="1"/>
</dbReference>
<keyword evidence="3" id="KW-1185">Reference proteome</keyword>
<dbReference type="GO" id="GO:0003676">
    <property type="term" value="F:nucleic acid binding"/>
    <property type="evidence" value="ECO:0007669"/>
    <property type="project" value="InterPro"/>
</dbReference>
<dbReference type="Proteomes" id="UP000515129">
    <property type="component" value="Chromosome 19"/>
</dbReference>
<dbReference type="PANTHER" id="PTHR46564:SF1">
    <property type="entry name" value="TRANSPOSASE"/>
    <property type="match status" value="1"/>
</dbReference>
<feature type="compositionally biased region" description="Gly residues" evidence="1">
    <location>
        <begin position="18"/>
        <end position="43"/>
    </location>
</feature>
<dbReference type="InterPro" id="IPR009057">
    <property type="entry name" value="Homeodomain-like_sf"/>
</dbReference>
<dbReference type="RefSeq" id="XP_026145256.1">
    <property type="nucleotide sequence ID" value="XM_026289471.1"/>
</dbReference>
<dbReference type="InterPro" id="IPR047655">
    <property type="entry name" value="Transpos_IS630-like"/>
</dbReference>
<dbReference type="Pfam" id="PF13358">
    <property type="entry name" value="DDE_3"/>
    <property type="match status" value="1"/>
</dbReference>
<dbReference type="KEGG" id="caua:113119805"/>
<feature type="domain" description="Tc1-like transposase DDE" evidence="2">
    <location>
        <begin position="224"/>
        <end position="374"/>
    </location>
</feature>
<gene>
    <name evidence="4" type="primary">LOC113119805</name>
</gene>
<evidence type="ECO:0000313" key="3">
    <source>
        <dbReference type="Proteomes" id="UP000515129"/>
    </source>
</evidence>
<organism evidence="3 4">
    <name type="scientific">Carassius auratus</name>
    <name type="common">Goldfish</name>
    <dbReference type="NCBI Taxonomy" id="7957"/>
    <lineage>
        <taxon>Eukaryota</taxon>
        <taxon>Metazoa</taxon>
        <taxon>Chordata</taxon>
        <taxon>Craniata</taxon>
        <taxon>Vertebrata</taxon>
        <taxon>Euteleostomi</taxon>
        <taxon>Actinopterygii</taxon>
        <taxon>Neopterygii</taxon>
        <taxon>Teleostei</taxon>
        <taxon>Ostariophysi</taxon>
        <taxon>Cypriniformes</taxon>
        <taxon>Cyprinidae</taxon>
        <taxon>Cyprininae</taxon>
        <taxon>Carassius</taxon>
    </lineage>
</organism>
<dbReference type="GeneID" id="113119805"/>